<keyword evidence="2" id="KW-1185">Reference proteome</keyword>
<accession>X6LZP3</accession>
<name>X6LZP3_RETFI</name>
<dbReference type="Proteomes" id="UP000023152">
    <property type="component" value="Unassembled WGS sequence"/>
</dbReference>
<sequence>TKDWKYALLFEDDALINERFLDTLQERFMELKYYLSNDPDNHKWDILQLFGAHWCNPWNWRKRLLIRYLGHSMYQYLHGFALFTAVFSPISSLQKFLDQCLPFEELSDIWIGHFVQNGVLKAYLTCPPIAGEIGGSSVIHPDRYFPRYSISD</sequence>
<evidence type="ECO:0008006" key="3">
    <source>
        <dbReference type="Google" id="ProtNLM"/>
    </source>
</evidence>
<evidence type="ECO:0000313" key="1">
    <source>
        <dbReference type="EMBL" id="ETO07094.1"/>
    </source>
</evidence>
<reference evidence="1 2" key="1">
    <citation type="journal article" date="2013" name="Curr. Biol.">
        <title>The Genome of the Foraminiferan Reticulomyxa filosa.</title>
        <authorList>
            <person name="Glockner G."/>
            <person name="Hulsmann N."/>
            <person name="Schleicher M."/>
            <person name="Noegel A.A."/>
            <person name="Eichinger L."/>
            <person name="Gallinger C."/>
            <person name="Pawlowski J."/>
            <person name="Sierra R."/>
            <person name="Euteneuer U."/>
            <person name="Pillet L."/>
            <person name="Moustafa A."/>
            <person name="Platzer M."/>
            <person name="Groth M."/>
            <person name="Szafranski K."/>
            <person name="Schliwa M."/>
        </authorList>
    </citation>
    <scope>NUCLEOTIDE SEQUENCE [LARGE SCALE GENOMIC DNA]</scope>
</reference>
<proteinExistence type="predicted"/>
<protein>
    <recommendedName>
        <fullName evidence="3">Hexosyltransferase</fullName>
    </recommendedName>
</protein>
<feature type="non-terminal residue" evidence="1">
    <location>
        <position position="1"/>
    </location>
</feature>
<organism evidence="1 2">
    <name type="scientific">Reticulomyxa filosa</name>
    <dbReference type="NCBI Taxonomy" id="46433"/>
    <lineage>
        <taxon>Eukaryota</taxon>
        <taxon>Sar</taxon>
        <taxon>Rhizaria</taxon>
        <taxon>Retaria</taxon>
        <taxon>Foraminifera</taxon>
        <taxon>Monothalamids</taxon>
        <taxon>Reticulomyxidae</taxon>
        <taxon>Reticulomyxa</taxon>
    </lineage>
</organism>
<comment type="caution">
    <text evidence="1">The sequence shown here is derived from an EMBL/GenBank/DDBJ whole genome shotgun (WGS) entry which is preliminary data.</text>
</comment>
<dbReference type="EMBL" id="ASPP01026517">
    <property type="protein sequence ID" value="ETO07094.1"/>
    <property type="molecule type" value="Genomic_DNA"/>
</dbReference>
<gene>
    <name evidence="1" type="ORF">RFI_30298</name>
</gene>
<dbReference type="AlphaFoldDB" id="X6LZP3"/>
<evidence type="ECO:0000313" key="2">
    <source>
        <dbReference type="Proteomes" id="UP000023152"/>
    </source>
</evidence>